<proteinExistence type="predicted"/>
<feature type="compositionally biased region" description="Polar residues" evidence="1">
    <location>
        <begin position="95"/>
        <end position="112"/>
    </location>
</feature>
<comment type="caution">
    <text evidence="3">The sequence shown here is derived from an EMBL/GenBank/DDBJ whole genome shotgun (WGS) entry which is preliminary data.</text>
</comment>
<accession>A0A1J4JN87</accession>
<feature type="region of interest" description="Disordered" evidence="1">
    <location>
        <begin position="46"/>
        <end position="113"/>
    </location>
</feature>
<reference evidence="3" key="1">
    <citation type="submission" date="2016-10" db="EMBL/GenBank/DDBJ databases">
        <authorList>
            <person name="Benchimol M."/>
            <person name="Almeida L.G."/>
            <person name="Vasconcelos A.T."/>
            <person name="Perreira-Neves A."/>
            <person name="Rosa I.A."/>
            <person name="Tasca T."/>
            <person name="Bogo M.R."/>
            <person name="de Souza W."/>
        </authorList>
    </citation>
    <scope>NUCLEOTIDE SEQUENCE [LARGE SCALE GENOMIC DNA]</scope>
    <source>
        <strain evidence="3">K</strain>
    </source>
</reference>
<dbReference type="InterPro" id="IPR036241">
    <property type="entry name" value="NSFL1C_SEP_dom_sf"/>
</dbReference>
<evidence type="ECO:0000259" key="2">
    <source>
        <dbReference type="Pfam" id="PF08059"/>
    </source>
</evidence>
<dbReference type="VEuPathDB" id="TrichDB:TRFO_07935"/>
<dbReference type="Gene3D" id="1.10.8.10">
    <property type="entry name" value="DNA helicase RuvA subunit, C-terminal domain"/>
    <property type="match status" value="1"/>
</dbReference>
<dbReference type="InterPro" id="IPR012989">
    <property type="entry name" value="SEP_domain"/>
</dbReference>
<dbReference type="SUPFAM" id="SSF102848">
    <property type="entry name" value="NSFL1 (p97 ATPase) cofactor p47, SEP domain"/>
    <property type="match status" value="1"/>
</dbReference>
<organism evidence="3 4">
    <name type="scientific">Tritrichomonas foetus</name>
    <dbReference type="NCBI Taxonomy" id="1144522"/>
    <lineage>
        <taxon>Eukaryota</taxon>
        <taxon>Metamonada</taxon>
        <taxon>Parabasalia</taxon>
        <taxon>Tritrichomonadida</taxon>
        <taxon>Tritrichomonadidae</taxon>
        <taxon>Tritrichomonas</taxon>
    </lineage>
</organism>
<dbReference type="Proteomes" id="UP000179807">
    <property type="component" value="Unassembled WGS sequence"/>
</dbReference>
<dbReference type="CDD" id="cd14273">
    <property type="entry name" value="UBA_TAP-C_like"/>
    <property type="match status" value="1"/>
</dbReference>
<evidence type="ECO:0000313" key="3">
    <source>
        <dbReference type="EMBL" id="OHT00591.1"/>
    </source>
</evidence>
<feature type="domain" description="SEP" evidence="2">
    <location>
        <begin position="161"/>
        <end position="216"/>
    </location>
</feature>
<feature type="compositionally biased region" description="Pro residues" evidence="1">
    <location>
        <begin position="80"/>
        <end position="94"/>
    </location>
</feature>
<dbReference type="RefSeq" id="XP_068353727.1">
    <property type="nucleotide sequence ID" value="XM_068493995.1"/>
</dbReference>
<keyword evidence="4" id="KW-1185">Reference proteome</keyword>
<protein>
    <recommendedName>
        <fullName evidence="2">SEP domain-containing protein</fullName>
    </recommendedName>
</protein>
<name>A0A1J4JN87_9EUKA</name>
<gene>
    <name evidence="3" type="ORF">TRFO_07935</name>
</gene>
<evidence type="ECO:0000256" key="1">
    <source>
        <dbReference type="SAM" id="MobiDB-lite"/>
    </source>
</evidence>
<dbReference type="EMBL" id="MLAK01000949">
    <property type="protein sequence ID" value="OHT00591.1"/>
    <property type="molecule type" value="Genomic_DNA"/>
</dbReference>
<dbReference type="AlphaFoldDB" id="A0A1J4JN87"/>
<dbReference type="Pfam" id="PF14555">
    <property type="entry name" value="UBA_4"/>
    <property type="match status" value="1"/>
</dbReference>
<evidence type="ECO:0000313" key="4">
    <source>
        <dbReference type="Proteomes" id="UP000179807"/>
    </source>
</evidence>
<dbReference type="Pfam" id="PF08059">
    <property type="entry name" value="SEP"/>
    <property type="match status" value="1"/>
</dbReference>
<dbReference type="GeneID" id="94828699"/>
<sequence>MSESLIADFCAISQQTRHVAVFFLGRNGGNLNDALEDFFAHPNMTIPMRDDDSDDHDDNSSSYSSSSDRDNFHPSSPSQSSPPSPPPPPPPPLPTTSQNNENTISPNNQSEDVTPLIIEFESNSYISQKPINLINSEQEKILEPHPFAYRENKEGKSEQICIYKNGILLHEKFHKDSSKEYKNILSEIQHGRLPKNLLPNDVVDIEIVDKRSVDYSQ</sequence>